<sequence>MQIYTDPTNRRKQRAIGPGPSLLIASSGRLDRGSRQVWGTRLLRDLRGSAEELALTGQYRPEASIFS</sequence>
<organism evidence="1 2">
    <name type="scientific">Romanomermis culicivorax</name>
    <name type="common">Nematode worm</name>
    <dbReference type="NCBI Taxonomy" id="13658"/>
    <lineage>
        <taxon>Eukaryota</taxon>
        <taxon>Metazoa</taxon>
        <taxon>Ecdysozoa</taxon>
        <taxon>Nematoda</taxon>
        <taxon>Enoplea</taxon>
        <taxon>Dorylaimia</taxon>
        <taxon>Mermithida</taxon>
        <taxon>Mermithoidea</taxon>
        <taxon>Mermithidae</taxon>
        <taxon>Romanomermis</taxon>
    </lineage>
</organism>
<accession>A0A915IGB2</accession>
<keyword evidence="1" id="KW-1185">Reference proteome</keyword>
<name>A0A915IGB2_ROMCU</name>
<dbReference type="Proteomes" id="UP000887565">
    <property type="component" value="Unplaced"/>
</dbReference>
<evidence type="ECO:0000313" key="2">
    <source>
        <dbReference type="WBParaSite" id="nRc.2.0.1.t12839-RA"/>
    </source>
</evidence>
<proteinExistence type="predicted"/>
<dbReference type="AlphaFoldDB" id="A0A915IGB2"/>
<reference evidence="2" key="1">
    <citation type="submission" date="2022-11" db="UniProtKB">
        <authorList>
            <consortium name="WormBaseParasite"/>
        </authorList>
    </citation>
    <scope>IDENTIFICATION</scope>
</reference>
<dbReference type="WBParaSite" id="nRc.2.0.1.t12839-RA">
    <property type="protein sequence ID" value="nRc.2.0.1.t12839-RA"/>
    <property type="gene ID" value="nRc.2.0.1.g12839"/>
</dbReference>
<protein>
    <submittedName>
        <fullName evidence="2">Uncharacterized protein</fullName>
    </submittedName>
</protein>
<evidence type="ECO:0000313" key="1">
    <source>
        <dbReference type="Proteomes" id="UP000887565"/>
    </source>
</evidence>